<organism evidence="9 10">
    <name type="scientific">Pedobacter miscanthi</name>
    <dbReference type="NCBI Taxonomy" id="2259170"/>
    <lineage>
        <taxon>Bacteria</taxon>
        <taxon>Pseudomonadati</taxon>
        <taxon>Bacteroidota</taxon>
        <taxon>Sphingobacteriia</taxon>
        <taxon>Sphingobacteriales</taxon>
        <taxon>Sphingobacteriaceae</taxon>
        <taxon>Pedobacter</taxon>
    </lineage>
</organism>
<evidence type="ECO:0000256" key="3">
    <source>
        <dbReference type="ARBA" id="ARBA00022553"/>
    </source>
</evidence>
<reference evidence="9 10" key="1">
    <citation type="submission" date="2018-07" db="EMBL/GenBank/DDBJ databases">
        <title>A draft genome of a endophytic bacteria, a new species of Pedobacter.</title>
        <authorList>
            <person name="Zhang Z.D."/>
            <person name="Chen Z.J."/>
        </authorList>
    </citation>
    <scope>NUCLEOTIDE SEQUENCE [LARGE SCALE GENOMIC DNA]</scope>
    <source>
        <strain evidence="9 10">RS10</strain>
    </source>
</reference>
<dbReference type="GO" id="GO:0005886">
    <property type="term" value="C:plasma membrane"/>
    <property type="evidence" value="ECO:0007669"/>
    <property type="project" value="TreeGrafter"/>
</dbReference>
<keyword evidence="7" id="KW-0812">Transmembrane</keyword>
<evidence type="ECO:0000256" key="6">
    <source>
        <dbReference type="ARBA" id="ARBA00023012"/>
    </source>
</evidence>
<dbReference type="InterPro" id="IPR036097">
    <property type="entry name" value="HisK_dim/P_sf"/>
</dbReference>
<dbReference type="GO" id="GO:0000155">
    <property type="term" value="F:phosphorelay sensor kinase activity"/>
    <property type="evidence" value="ECO:0007669"/>
    <property type="project" value="InterPro"/>
</dbReference>
<evidence type="ECO:0000313" key="10">
    <source>
        <dbReference type="Proteomes" id="UP000252081"/>
    </source>
</evidence>
<evidence type="ECO:0000259" key="8">
    <source>
        <dbReference type="PROSITE" id="PS50109"/>
    </source>
</evidence>
<accession>A0A366KZL1</accession>
<dbReference type="CDD" id="cd00082">
    <property type="entry name" value="HisKA"/>
    <property type="match status" value="1"/>
</dbReference>
<keyword evidence="6" id="KW-0902">Two-component regulatory system</keyword>
<evidence type="ECO:0000256" key="1">
    <source>
        <dbReference type="ARBA" id="ARBA00000085"/>
    </source>
</evidence>
<dbReference type="InterPro" id="IPR050351">
    <property type="entry name" value="BphY/WalK/GraS-like"/>
</dbReference>
<keyword evidence="10" id="KW-1185">Reference proteome</keyword>
<evidence type="ECO:0000256" key="4">
    <source>
        <dbReference type="ARBA" id="ARBA00022679"/>
    </source>
</evidence>
<dbReference type="EC" id="2.7.13.3" evidence="2"/>
<evidence type="ECO:0000256" key="7">
    <source>
        <dbReference type="SAM" id="Phobius"/>
    </source>
</evidence>
<dbReference type="InterPro" id="IPR005467">
    <property type="entry name" value="His_kinase_dom"/>
</dbReference>
<keyword evidence="7" id="KW-0472">Membrane</keyword>
<dbReference type="CDD" id="cd00075">
    <property type="entry name" value="HATPase"/>
    <property type="match status" value="1"/>
</dbReference>
<dbReference type="Pfam" id="PF02518">
    <property type="entry name" value="HATPase_c"/>
    <property type="match status" value="1"/>
</dbReference>
<dbReference type="PANTHER" id="PTHR45453">
    <property type="entry name" value="PHOSPHATE REGULON SENSOR PROTEIN PHOR"/>
    <property type="match status" value="1"/>
</dbReference>
<evidence type="ECO:0000313" key="9">
    <source>
        <dbReference type="EMBL" id="RBQ07046.1"/>
    </source>
</evidence>
<dbReference type="PRINTS" id="PR00344">
    <property type="entry name" value="BCTRLSENSOR"/>
</dbReference>
<gene>
    <name evidence="9" type="ORF">DRW42_12550</name>
</gene>
<evidence type="ECO:0000256" key="2">
    <source>
        <dbReference type="ARBA" id="ARBA00012438"/>
    </source>
</evidence>
<comment type="caution">
    <text evidence="9">The sequence shown here is derived from an EMBL/GenBank/DDBJ whole genome shotgun (WGS) entry which is preliminary data.</text>
</comment>
<keyword evidence="3" id="KW-0597">Phosphoprotein</keyword>
<dbReference type="PANTHER" id="PTHR45453:SF1">
    <property type="entry name" value="PHOSPHATE REGULON SENSOR PROTEIN PHOR"/>
    <property type="match status" value="1"/>
</dbReference>
<evidence type="ECO:0000256" key="5">
    <source>
        <dbReference type="ARBA" id="ARBA00022777"/>
    </source>
</evidence>
<feature type="transmembrane region" description="Helical" evidence="7">
    <location>
        <begin position="243"/>
        <end position="265"/>
    </location>
</feature>
<feature type="domain" description="Histidine kinase" evidence="8">
    <location>
        <begin position="284"/>
        <end position="500"/>
    </location>
</feature>
<dbReference type="Gene3D" id="3.30.565.10">
    <property type="entry name" value="Histidine kinase-like ATPase, C-terminal domain"/>
    <property type="match status" value="1"/>
</dbReference>
<name>A0A366KZL1_9SPHI</name>
<sequence>MMRKSANILIIICFSVMVTLLSLQVYWIVNYYKATLKDFEKEVNLAFEDGVKKELSLRCDTIQNIIEKKLLDTNAFLISARFDKKDKKYIYTVRAKGNEKDKFTSSFSLSDYSKAIPKNKSDTSVRKHVAGHLALLMREEDMESHVIYYRTQKLGIFMNEQANKYQFDTTRLRPAFNIYLKARNIKTPYNFIVKKIDSTNNKGIKKMGYAFVTRAFETYRYTDDQRYVRAMFKSPSAYILSRMALLLFSSFAMIVIVSGCMIILLKRLFWEKRLSVIKNDFISNITHEFKTPISTVSVAIEALNNPIIRSDDDKYNRYLIHAKNEIERLNILVDKVLNIAIYEDGKSPVLKEKILFDNKIMEIIQLHEMKTRKGMVIDYKNDSQLKEINVDATQFQHAISNIIDNAIKYSGEEALIKVTVQKKEYFLTILVEDNGIGIAEKDISAVFEKFYRVSTGNSHPVKGHGLGLNYVKQIMHLHDGWYKMESKLGKGTKITLGWPL</sequence>
<dbReference type="InterPro" id="IPR003661">
    <property type="entry name" value="HisK_dim/P_dom"/>
</dbReference>
<dbReference type="InterPro" id="IPR036890">
    <property type="entry name" value="HATPase_C_sf"/>
</dbReference>
<dbReference type="Pfam" id="PF00512">
    <property type="entry name" value="HisKA"/>
    <property type="match status" value="1"/>
</dbReference>
<dbReference type="SMART" id="SM00388">
    <property type="entry name" value="HisKA"/>
    <property type="match status" value="1"/>
</dbReference>
<dbReference type="SUPFAM" id="SSF47384">
    <property type="entry name" value="Homodimeric domain of signal transducing histidine kinase"/>
    <property type="match status" value="1"/>
</dbReference>
<dbReference type="InterPro" id="IPR004358">
    <property type="entry name" value="Sig_transdc_His_kin-like_C"/>
</dbReference>
<protein>
    <recommendedName>
        <fullName evidence="2">histidine kinase</fullName>
        <ecNumber evidence="2">2.7.13.3</ecNumber>
    </recommendedName>
</protein>
<dbReference type="PROSITE" id="PS50109">
    <property type="entry name" value="HIS_KIN"/>
    <property type="match status" value="1"/>
</dbReference>
<dbReference type="Proteomes" id="UP000252081">
    <property type="component" value="Unassembled WGS sequence"/>
</dbReference>
<feature type="transmembrane region" description="Helical" evidence="7">
    <location>
        <begin position="7"/>
        <end position="29"/>
    </location>
</feature>
<keyword evidence="5" id="KW-0418">Kinase</keyword>
<keyword evidence="7" id="KW-1133">Transmembrane helix</keyword>
<dbReference type="InterPro" id="IPR003594">
    <property type="entry name" value="HATPase_dom"/>
</dbReference>
<comment type="catalytic activity">
    <reaction evidence="1">
        <text>ATP + protein L-histidine = ADP + protein N-phospho-L-histidine.</text>
        <dbReference type="EC" id="2.7.13.3"/>
    </reaction>
</comment>
<dbReference type="SMART" id="SM00387">
    <property type="entry name" value="HATPase_c"/>
    <property type="match status" value="1"/>
</dbReference>
<dbReference type="GO" id="GO:0016036">
    <property type="term" value="P:cellular response to phosphate starvation"/>
    <property type="evidence" value="ECO:0007669"/>
    <property type="project" value="TreeGrafter"/>
</dbReference>
<dbReference type="AlphaFoldDB" id="A0A366KZL1"/>
<dbReference type="Gene3D" id="1.10.287.130">
    <property type="match status" value="1"/>
</dbReference>
<proteinExistence type="predicted"/>
<dbReference type="GO" id="GO:0004721">
    <property type="term" value="F:phosphoprotein phosphatase activity"/>
    <property type="evidence" value="ECO:0007669"/>
    <property type="project" value="TreeGrafter"/>
</dbReference>
<keyword evidence="4" id="KW-0808">Transferase</keyword>
<dbReference type="EMBL" id="QNQU01000009">
    <property type="protein sequence ID" value="RBQ07046.1"/>
    <property type="molecule type" value="Genomic_DNA"/>
</dbReference>
<dbReference type="SUPFAM" id="SSF55874">
    <property type="entry name" value="ATPase domain of HSP90 chaperone/DNA topoisomerase II/histidine kinase"/>
    <property type="match status" value="1"/>
</dbReference>